<evidence type="ECO:0000313" key="9">
    <source>
        <dbReference type="Proteomes" id="UP000642571"/>
    </source>
</evidence>
<reference evidence="9" key="1">
    <citation type="journal article" date="2019" name="Int. J. Syst. Evol. Microbiol.">
        <title>The Global Catalogue of Microorganisms (GCM) 10K type strain sequencing project: providing services to taxonomists for standard genome sequencing and annotation.</title>
        <authorList>
            <consortium name="The Broad Institute Genomics Platform"/>
            <consortium name="The Broad Institute Genome Sequencing Center for Infectious Disease"/>
            <person name="Wu L."/>
            <person name="Ma J."/>
        </authorList>
    </citation>
    <scope>NUCLEOTIDE SEQUENCE [LARGE SCALE GENOMIC DNA]</scope>
    <source>
        <strain evidence="9">CGMCC 1.15353</strain>
    </source>
</reference>
<gene>
    <name evidence="8" type="ORF">GCM10011389_06570</name>
</gene>
<accession>A0ABQ1PRW5</accession>
<keyword evidence="2" id="KW-0813">Transport</keyword>
<dbReference type="SUPFAM" id="SSF103473">
    <property type="entry name" value="MFS general substrate transporter"/>
    <property type="match status" value="1"/>
</dbReference>
<evidence type="ECO:0000256" key="4">
    <source>
        <dbReference type="ARBA" id="ARBA00022989"/>
    </source>
</evidence>
<dbReference type="Gene3D" id="1.20.1720.10">
    <property type="entry name" value="Multidrug resistance protein D"/>
    <property type="match status" value="1"/>
</dbReference>
<dbReference type="PRINTS" id="PR01036">
    <property type="entry name" value="TCRTETB"/>
</dbReference>
<feature type="transmembrane region" description="Helical" evidence="6">
    <location>
        <begin position="422"/>
        <end position="441"/>
    </location>
</feature>
<dbReference type="Pfam" id="PF07690">
    <property type="entry name" value="MFS_1"/>
    <property type="match status" value="1"/>
</dbReference>
<feature type="transmembrane region" description="Helical" evidence="6">
    <location>
        <begin position="140"/>
        <end position="162"/>
    </location>
</feature>
<proteinExistence type="predicted"/>
<name>A0ABQ1PRW5_9BACI</name>
<feature type="transmembrane region" description="Helical" evidence="6">
    <location>
        <begin position="198"/>
        <end position="217"/>
    </location>
</feature>
<dbReference type="PANTHER" id="PTHR42718:SF9">
    <property type="entry name" value="MAJOR FACILITATOR SUPERFAMILY MULTIDRUG TRANSPORTER MFSC"/>
    <property type="match status" value="1"/>
</dbReference>
<keyword evidence="5 6" id="KW-0472">Membrane</keyword>
<dbReference type="InterPro" id="IPR011701">
    <property type="entry name" value="MFS"/>
</dbReference>
<dbReference type="CDD" id="cd17321">
    <property type="entry name" value="MFS_MMR_MDR_like"/>
    <property type="match status" value="1"/>
</dbReference>
<dbReference type="PROSITE" id="PS50850">
    <property type="entry name" value="MFS"/>
    <property type="match status" value="1"/>
</dbReference>
<keyword evidence="4 6" id="KW-1133">Transmembrane helix</keyword>
<feature type="transmembrane region" description="Helical" evidence="6">
    <location>
        <begin position="223"/>
        <end position="240"/>
    </location>
</feature>
<dbReference type="Proteomes" id="UP000642571">
    <property type="component" value="Unassembled WGS sequence"/>
</dbReference>
<feature type="transmembrane region" description="Helical" evidence="6">
    <location>
        <begin position="168"/>
        <end position="186"/>
    </location>
</feature>
<dbReference type="RefSeq" id="WP_188650868.1">
    <property type="nucleotide sequence ID" value="NZ_BMIN01000002.1"/>
</dbReference>
<evidence type="ECO:0000259" key="7">
    <source>
        <dbReference type="PROSITE" id="PS50850"/>
    </source>
</evidence>
<keyword evidence="9" id="KW-1185">Reference proteome</keyword>
<dbReference type="InterPro" id="IPR036259">
    <property type="entry name" value="MFS_trans_sf"/>
</dbReference>
<feature type="transmembrane region" description="Helical" evidence="6">
    <location>
        <begin position="324"/>
        <end position="342"/>
    </location>
</feature>
<dbReference type="EMBL" id="BMIN01000002">
    <property type="protein sequence ID" value="GGD01895.1"/>
    <property type="molecule type" value="Genomic_DNA"/>
</dbReference>
<evidence type="ECO:0000256" key="3">
    <source>
        <dbReference type="ARBA" id="ARBA00022692"/>
    </source>
</evidence>
<evidence type="ECO:0000256" key="5">
    <source>
        <dbReference type="ARBA" id="ARBA00023136"/>
    </source>
</evidence>
<feature type="transmembrane region" description="Helical" evidence="6">
    <location>
        <begin position="260"/>
        <end position="282"/>
    </location>
</feature>
<protein>
    <submittedName>
        <fullName evidence="8">MFS transporter</fullName>
    </submittedName>
</protein>
<evidence type="ECO:0000256" key="6">
    <source>
        <dbReference type="SAM" id="Phobius"/>
    </source>
</evidence>
<feature type="transmembrane region" description="Helical" evidence="6">
    <location>
        <begin position="294"/>
        <end position="312"/>
    </location>
</feature>
<feature type="transmembrane region" description="Helical" evidence="6">
    <location>
        <begin position="82"/>
        <end position="99"/>
    </location>
</feature>
<sequence>MQQESLPIIKQGYFKTILILSIAVWLVVMNTTMFNVALPNVLSDFNLSPSQGAWIVSGYSIVLAIFTITYTRLSDYIPLKRLLMIGVVLFASASVFGYFTQNFIWLMIARLVQAAGAAAIPGLSYVYAGRFVPGHHRGRAMAFIASASSLGFGLGPVFGGAITDYLNWNFLFVFTLLVILLLPVLNKRLPEESSQPGQFDKVGAILTGLSVTALLLFISTITWYYLAIGLVLAGMLWWHLNKNSAPFIQPKLIRNKSYRLIVYMSYLGFTTHFAILVLMPLMLKNVYDKSPTTVGLIIFPGAFLSALAAVYVGRLIDRYGNIRVMFLAHVLLTGSTIIFYFLSPVNEYMIMFGYMFTSFGFSSLSSSSTNEVSTFLPSTLIGSGIGLKQLVQFVGSASGPVLAGFFLEFGDEQYSIASFQNTFLFILVLMVLSCLIFWQVFRRSEKIEG</sequence>
<dbReference type="PANTHER" id="PTHR42718">
    <property type="entry name" value="MAJOR FACILITATOR SUPERFAMILY MULTIDRUG TRANSPORTER MFSC"/>
    <property type="match status" value="1"/>
</dbReference>
<feature type="domain" description="Major facilitator superfamily (MFS) profile" evidence="7">
    <location>
        <begin position="16"/>
        <end position="445"/>
    </location>
</feature>
<evidence type="ECO:0000313" key="8">
    <source>
        <dbReference type="EMBL" id="GGD01895.1"/>
    </source>
</evidence>
<dbReference type="Gene3D" id="1.20.1250.20">
    <property type="entry name" value="MFS general substrate transporter like domains"/>
    <property type="match status" value="1"/>
</dbReference>
<evidence type="ECO:0000256" key="1">
    <source>
        <dbReference type="ARBA" id="ARBA00004651"/>
    </source>
</evidence>
<organism evidence="8 9">
    <name type="scientific">Pontibacillus salipaludis</name>
    <dbReference type="NCBI Taxonomy" id="1697394"/>
    <lineage>
        <taxon>Bacteria</taxon>
        <taxon>Bacillati</taxon>
        <taxon>Bacillota</taxon>
        <taxon>Bacilli</taxon>
        <taxon>Bacillales</taxon>
        <taxon>Bacillaceae</taxon>
        <taxon>Pontibacillus</taxon>
    </lineage>
</organism>
<dbReference type="InterPro" id="IPR020846">
    <property type="entry name" value="MFS_dom"/>
</dbReference>
<keyword evidence="3 6" id="KW-0812">Transmembrane</keyword>
<feature type="transmembrane region" description="Helical" evidence="6">
    <location>
        <begin position="12"/>
        <end position="32"/>
    </location>
</feature>
<evidence type="ECO:0000256" key="2">
    <source>
        <dbReference type="ARBA" id="ARBA00022448"/>
    </source>
</evidence>
<feature type="transmembrane region" description="Helical" evidence="6">
    <location>
        <begin position="52"/>
        <end position="70"/>
    </location>
</feature>
<comment type="subcellular location">
    <subcellularLocation>
        <location evidence="1">Cell membrane</location>
        <topology evidence="1">Multi-pass membrane protein</topology>
    </subcellularLocation>
</comment>
<comment type="caution">
    <text evidence="8">The sequence shown here is derived from an EMBL/GenBank/DDBJ whole genome shotgun (WGS) entry which is preliminary data.</text>
</comment>
<feature type="transmembrane region" description="Helical" evidence="6">
    <location>
        <begin position="105"/>
        <end position="128"/>
    </location>
</feature>